<evidence type="ECO:0000313" key="2">
    <source>
        <dbReference type="EMBL" id="HJC86026.1"/>
    </source>
</evidence>
<sequence>MGSSEIADIASDLGELLKVVVGLLQGDTSVLSTEGSLAGVTGGEGSSLGGGEGDGAESSVAGSSDLPE</sequence>
<comment type="caution">
    <text evidence="2">The sequence shown here is derived from an EMBL/GenBank/DDBJ whole genome shotgun (WGS) entry which is preliminary data.</text>
</comment>
<reference evidence="2" key="1">
    <citation type="journal article" date="2021" name="PeerJ">
        <title>Extensive microbial diversity within the chicken gut microbiome revealed by metagenomics and culture.</title>
        <authorList>
            <person name="Gilroy R."/>
            <person name="Ravi A."/>
            <person name="Getino M."/>
            <person name="Pursley I."/>
            <person name="Horton D.L."/>
            <person name="Alikhan N.F."/>
            <person name="Baker D."/>
            <person name="Gharbi K."/>
            <person name="Hall N."/>
            <person name="Watson M."/>
            <person name="Adriaenssens E.M."/>
            <person name="Foster-Nyarko E."/>
            <person name="Jarju S."/>
            <person name="Secka A."/>
            <person name="Antonio M."/>
            <person name="Oren A."/>
            <person name="Chaudhuri R.R."/>
            <person name="La Ragione R."/>
            <person name="Hildebrand F."/>
            <person name="Pallen M.J."/>
        </authorList>
    </citation>
    <scope>NUCLEOTIDE SEQUENCE</scope>
    <source>
        <strain evidence="2">ChiHjej13B12-4958</strain>
    </source>
</reference>
<accession>A0A9D2QEC2</accession>
<dbReference type="Proteomes" id="UP000823858">
    <property type="component" value="Unassembled WGS sequence"/>
</dbReference>
<organism evidence="2 3">
    <name type="scientific">Candidatus Corynebacterium faecigallinarum</name>
    <dbReference type="NCBI Taxonomy" id="2838528"/>
    <lineage>
        <taxon>Bacteria</taxon>
        <taxon>Bacillati</taxon>
        <taxon>Actinomycetota</taxon>
        <taxon>Actinomycetes</taxon>
        <taxon>Mycobacteriales</taxon>
        <taxon>Corynebacteriaceae</taxon>
        <taxon>Corynebacterium</taxon>
    </lineage>
</organism>
<feature type="compositionally biased region" description="Gly residues" evidence="1">
    <location>
        <begin position="40"/>
        <end position="53"/>
    </location>
</feature>
<evidence type="ECO:0000256" key="1">
    <source>
        <dbReference type="SAM" id="MobiDB-lite"/>
    </source>
</evidence>
<dbReference type="AlphaFoldDB" id="A0A9D2QEC2"/>
<name>A0A9D2QEC2_9CORY</name>
<reference evidence="2" key="2">
    <citation type="submission" date="2021-04" db="EMBL/GenBank/DDBJ databases">
        <authorList>
            <person name="Gilroy R."/>
        </authorList>
    </citation>
    <scope>NUCLEOTIDE SEQUENCE</scope>
    <source>
        <strain evidence="2">ChiHjej13B12-4958</strain>
    </source>
</reference>
<feature type="region of interest" description="Disordered" evidence="1">
    <location>
        <begin position="34"/>
        <end position="68"/>
    </location>
</feature>
<proteinExistence type="predicted"/>
<gene>
    <name evidence="2" type="ORF">H9751_10905</name>
</gene>
<evidence type="ECO:0000313" key="3">
    <source>
        <dbReference type="Proteomes" id="UP000823858"/>
    </source>
</evidence>
<protein>
    <submittedName>
        <fullName evidence="2">Uncharacterized protein</fullName>
    </submittedName>
</protein>
<dbReference type="EMBL" id="DWVP01000024">
    <property type="protein sequence ID" value="HJC86026.1"/>
    <property type="molecule type" value="Genomic_DNA"/>
</dbReference>
<feature type="compositionally biased region" description="Low complexity" evidence="1">
    <location>
        <begin position="56"/>
        <end position="68"/>
    </location>
</feature>